<protein>
    <submittedName>
        <fullName evidence="2">TCF25-Rqc1</fullName>
    </submittedName>
</protein>
<evidence type="ECO:0000256" key="1">
    <source>
        <dbReference type="SAM" id="MobiDB-lite"/>
    </source>
</evidence>
<dbReference type="GeneID" id="94335381"/>
<evidence type="ECO:0000313" key="2">
    <source>
        <dbReference type="EMBL" id="KAK2198078.1"/>
    </source>
</evidence>
<dbReference type="InterPro" id="IPR006994">
    <property type="entry name" value="TCF25/Rqc1"/>
</dbReference>
<dbReference type="AlphaFoldDB" id="A0AAD9PNL3"/>
<evidence type="ECO:0000313" key="3">
    <source>
        <dbReference type="Proteomes" id="UP001214638"/>
    </source>
</evidence>
<dbReference type="Pfam" id="PF04910">
    <property type="entry name" value="Tcf25"/>
    <property type="match status" value="1"/>
</dbReference>
<gene>
    <name evidence="2" type="ORF">BdWA1_001083</name>
</gene>
<comment type="caution">
    <text evidence="2">The sequence shown here is derived from an EMBL/GenBank/DDBJ whole genome shotgun (WGS) entry which is preliminary data.</text>
</comment>
<sequence length="317" mass="36509">MSRRQIQKLLREKQDTLEAQQQHKIPHVTLNSPTFSFADYSPTDHSSDESQDEPSPRPSPPKKAQQPLPKKKSSSAEWDLLEKYQQENILEPVPPPVELPMHFLASTPRDFWYPCTIDSDSKRLKLNMTRRSKAARTRNWVIPIDCPMHAKRLHAEASEQLRMTMQRIDNRDLFNVEYTRQYSEIERLCAIAIESQDPTFLFNLLESNPFHLELLCRASCIRTLTNAHEEAFRTVVLAVKEIQTIFPPQFNPFTLSARPNVSFVHFLPFSGMAPEFASGEFNSVSVALAVHDFSRAPGSMEECFGYWQVVNCTRLSK</sequence>
<dbReference type="Proteomes" id="UP001214638">
    <property type="component" value="Unassembled WGS sequence"/>
</dbReference>
<dbReference type="KEGG" id="bdw:94335381"/>
<feature type="region of interest" description="Disordered" evidence="1">
    <location>
        <begin position="15"/>
        <end position="74"/>
    </location>
</feature>
<name>A0AAD9PNL3_9APIC</name>
<organism evidence="2 3">
    <name type="scientific">Babesia duncani</name>
    <dbReference type="NCBI Taxonomy" id="323732"/>
    <lineage>
        <taxon>Eukaryota</taxon>
        <taxon>Sar</taxon>
        <taxon>Alveolata</taxon>
        <taxon>Apicomplexa</taxon>
        <taxon>Aconoidasida</taxon>
        <taxon>Piroplasmida</taxon>
        <taxon>Babesiidae</taxon>
        <taxon>Babesia</taxon>
    </lineage>
</organism>
<accession>A0AAD9PNL3</accession>
<dbReference type="RefSeq" id="XP_067804920.1">
    <property type="nucleotide sequence ID" value="XM_067946129.1"/>
</dbReference>
<dbReference type="EMBL" id="JALLKP010000001">
    <property type="protein sequence ID" value="KAK2198078.1"/>
    <property type="molecule type" value="Genomic_DNA"/>
</dbReference>
<proteinExistence type="predicted"/>
<feature type="compositionally biased region" description="Polar residues" evidence="1">
    <location>
        <begin position="17"/>
        <end position="35"/>
    </location>
</feature>
<keyword evidence="3" id="KW-1185">Reference proteome</keyword>
<reference evidence="2" key="1">
    <citation type="journal article" date="2023" name="Nat. Microbiol.">
        <title>Babesia duncani multi-omics identifies virulence factors and drug targets.</title>
        <authorList>
            <person name="Singh P."/>
            <person name="Lonardi S."/>
            <person name="Liang Q."/>
            <person name="Vydyam P."/>
            <person name="Khabirova E."/>
            <person name="Fang T."/>
            <person name="Gihaz S."/>
            <person name="Thekkiniath J."/>
            <person name="Munshi M."/>
            <person name="Abel S."/>
            <person name="Ciampossin L."/>
            <person name="Batugedara G."/>
            <person name="Gupta M."/>
            <person name="Lu X.M."/>
            <person name="Lenz T."/>
            <person name="Chakravarty S."/>
            <person name="Cornillot E."/>
            <person name="Hu Y."/>
            <person name="Ma W."/>
            <person name="Gonzalez L.M."/>
            <person name="Sanchez S."/>
            <person name="Estrada K."/>
            <person name="Sanchez-Flores A."/>
            <person name="Montero E."/>
            <person name="Harb O.S."/>
            <person name="Le Roch K.G."/>
            <person name="Mamoun C.B."/>
        </authorList>
    </citation>
    <scope>NUCLEOTIDE SEQUENCE</scope>
    <source>
        <strain evidence="2">WA1</strain>
    </source>
</reference>